<protein>
    <recommendedName>
        <fullName evidence="2">Rad50/SbcC-type AAA domain-containing protein</fullName>
    </recommendedName>
</protein>
<feature type="coiled-coil region" evidence="1">
    <location>
        <begin position="211"/>
        <end position="364"/>
    </location>
</feature>
<dbReference type="SUPFAM" id="SSF52540">
    <property type="entry name" value="P-loop containing nucleoside triphosphate hydrolases"/>
    <property type="match status" value="1"/>
</dbReference>
<comment type="caution">
    <text evidence="3">The sequence shown here is derived from an EMBL/GenBank/DDBJ whole genome shotgun (WGS) entry which is preliminary data.</text>
</comment>
<dbReference type="AlphaFoldDB" id="A0A0G0EX04"/>
<dbReference type="Pfam" id="PF13476">
    <property type="entry name" value="AAA_23"/>
    <property type="match status" value="1"/>
</dbReference>
<evidence type="ECO:0000259" key="2">
    <source>
        <dbReference type="Pfam" id="PF13476"/>
    </source>
</evidence>
<dbReference type="GO" id="GO:0006302">
    <property type="term" value="P:double-strand break repair"/>
    <property type="evidence" value="ECO:0007669"/>
    <property type="project" value="InterPro"/>
</dbReference>
<dbReference type="InterPro" id="IPR038729">
    <property type="entry name" value="Rad50/SbcC_AAA"/>
</dbReference>
<reference evidence="3 4" key="1">
    <citation type="journal article" date="2015" name="Nature">
        <title>rRNA introns, odd ribosomes, and small enigmatic genomes across a large radiation of phyla.</title>
        <authorList>
            <person name="Brown C.T."/>
            <person name="Hug L.A."/>
            <person name="Thomas B.C."/>
            <person name="Sharon I."/>
            <person name="Castelle C.J."/>
            <person name="Singh A."/>
            <person name="Wilkins M.J."/>
            <person name="Williams K.H."/>
            <person name="Banfield J.F."/>
        </authorList>
    </citation>
    <scope>NUCLEOTIDE SEQUENCE [LARGE SCALE GENOMIC DNA]</scope>
</reference>
<sequence>MIPVKLNLSNFTSYGENTPELDFTKFKLAAISGLNGAGKSSLLDAITWCVWGSSRAGDSSDDLVRLGQTEMQVEFIFELDNHLYTVKRRRSKKGGGSTSLELWSNSHNLTEGTIKATQQKIIQTLHLSYETFTNSAFLRQGHADEFTTRGPTDRKRILADILGLDHYDKLEEKAKEKSKEAQTKLTLLDYQLLEIEAELSQKDEREKNLSVIKIEGENTQKEIKKEELEIKEIEEQKQFLHTKVKSLEEQKEKYSSLKNELTDLKIQLQLKEEAQKEFKSILEKKDEILENYKKIEKLDEEKQDLEKKRSQLLKIKDELSDIQKLLLERENKRKDAINTLELEAKALQTEVEQANIQINKLKSQKNICPTCGGSISQKEAKIIIEKNQKIIIENNKKLKDIDEKVKKYQTIVLPEQQKVDILQKEIALLEKKTQNYQIILEELNKLEAYKSFYLKLTQSEATLKAQTEAISDLQKIYKAKQLELEKSSNYANDLETYSKKLLETEEILINKNNKKSDLTEKLMELRSKYGQAITLVSRVTQMEQLFKQKTNEKSSLTKDKEVFEELSLAFGKKGIQAMIIEGAIPEIEDEANRLLDKLTEGRMKISLETQKETKTKVLTIDGTKERSLVETLDIIISDEMGERSYELYSGGEAFRVNIAIRLAISKLLSNRAGARLQFLVIDEGFGTQDAQGRTRLIEILDAIKDDFEKIVIITHLEELKEEFPVRIEVQKGPTGSTFEVVGI</sequence>
<dbReference type="InterPro" id="IPR027417">
    <property type="entry name" value="P-loop_NTPase"/>
</dbReference>
<evidence type="ECO:0000313" key="4">
    <source>
        <dbReference type="Proteomes" id="UP000034492"/>
    </source>
</evidence>
<proteinExistence type="predicted"/>
<name>A0A0G0EX04_9BACT</name>
<dbReference type="PATRIC" id="fig|1618426.3.peg.389"/>
<organism evidence="3 4">
    <name type="scientific">Candidatus Daviesbacteria bacterium GW2011_GWB1_36_5</name>
    <dbReference type="NCBI Taxonomy" id="1618426"/>
    <lineage>
        <taxon>Bacteria</taxon>
        <taxon>Candidatus Daviesiibacteriota</taxon>
    </lineage>
</organism>
<evidence type="ECO:0000313" key="3">
    <source>
        <dbReference type="EMBL" id="KKQ10022.1"/>
    </source>
</evidence>
<evidence type="ECO:0000256" key="1">
    <source>
        <dbReference type="SAM" id="Coils"/>
    </source>
</evidence>
<dbReference type="Gene3D" id="3.40.50.300">
    <property type="entry name" value="P-loop containing nucleotide triphosphate hydrolases"/>
    <property type="match status" value="2"/>
</dbReference>
<feature type="domain" description="Rad50/SbcC-type AAA" evidence="2">
    <location>
        <begin position="5"/>
        <end position="199"/>
    </location>
</feature>
<dbReference type="Proteomes" id="UP000034492">
    <property type="component" value="Unassembled WGS sequence"/>
</dbReference>
<dbReference type="Pfam" id="PF13558">
    <property type="entry name" value="SbcC_Walker_B"/>
    <property type="match status" value="1"/>
</dbReference>
<dbReference type="EMBL" id="LBSA01000009">
    <property type="protein sequence ID" value="KKQ10022.1"/>
    <property type="molecule type" value="Genomic_DNA"/>
</dbReference>
<dbReference type="SUPFAM" id="SSF75712">
    <property type="entry name" value="Rad50 coiled-coil Zn hook"/>
    <property type="match status" value="1"/>
</dbReference>
<dbReference type="Gene3D" id="1.10.287.510">
    <property type="entry name" value="Helix hairpin bin"/>
    <property type="match status" value="1"/>
</dbReference>
<dbReference type="GO" id="GO:0016887">
    <property type="term" value="F:ATP hydrolysis activity"/>
    <property type="evidence" value="ECO:0007669"/>
    <property type="project" value="InterPro"/>
</dbReference>
<keyword evidence="1" id="KW-0175">Coiled coil</keyword>
<dbReference type="PANTHER" id="PTHR32114">
    <property type="entry name" value="ABC TRANSPORTER ABCH.3"/>
    <property type="match status" value="1"/>
</dbReference>
<accession>A0A0G0EX04</accession>
<dbReference type="PANTHER" id="PTHR32114:SF2">
    <property type="entry name" value="ABC TRANSPORTER ABCH.3"/>
    <property type="match status" value="1"/>
</dbReference>
<gene>
    <name evidence="3" type="ORF">US19_C0009G0024</name>
</gene>